<dbReference type="AlphaFoldDB" id="A0A2K4ZCB1"/>
<feature type="transmembrane region" description="Helical" evidence="1">
    <location>
        <begin position="308"/>
        <end position="330"/>
    </location>
</feature>
<accession>A0A2K4ZCB1</accession>
<reference evidence="2 3" key="1">
    <citation type="submission" date="2018-01" db="EMBL/GenBank/DDBJ databases">
        <authorList>
            <person name="Gaut B.S."/>
            <person name="Morton B.R."/>
            <person name="Clegg M.T."/>
            <person name="Duvall M.R."/>
        </authorList>
    </citation>
    <scope>NUCLEOTIDE SEQUENCE [LARGE SCALE GENOMIC DNA]</scope>
    <source>
        <strain evidence="2">GP69</strain>
    </source>
</reference>
<dbReference type="RefSeq" id="WP_172454947.1">
    <property type="nucleotide sequence ID" value="NZ_JANJZD010000003.1"/>
</dbReference>
<proteinExistence type="predicted"/>
<keyword evidence="1" id="KW-0472">Membrane</keyword>
<sequence>MSGKQLNEVTDVAEKRGISGSTIKIIAVIAMLIDHTAAVVMIREIMARGFQEAALGGQSLLLGWLMENGVLFYGYEIMRMIGRLGFPIFCFLLVEGFQRTRDVKKYALRLGLFALISELPFNLAVTGRLWYSGYQNVYFTLLIGLLALWAYSFFDKYEHQEKGKDLPAALRWILTAAGVVLPAAYPAVFIPFQDQTARLTCCGLVLTATVVTLALYGRRKGFRRVQTVCADITVLIPLMFLAEYLQTDYSGMGVLTISVMYVFRKRRALSMAMGCIVLTLMSVSEIPAFLAVIFIALYNGRRGLKMKYFFYVFYPAHLLLLYLTAVLMGLGDVMLM</sequence>
<feature type="transmembrane region" description="Helical" evidence="1">
    <location>
        <begin position="110"/>
        <end position="131"/>
    </location>
</feature>
<feature type="transmembrane region" description="Helical" evidence="1">
    <location>
        <begin position="23"/>
        <end position="42"/>
    </location>
</feature>
<feature type="transmembrane region" description="Helical" evidence="1">
    <location>
        <begin position="197"/>
        <end position="216"/>
    </location>
</feature>
<name>A0A2K4ZCB1_9FIRM</name>
<feature type="transmembrane region" description="Helical" evidence="1">
    <location>
        <begin position="137"/>
        <end position="154"/>
    </location>
</feature>
<protein>
    <submittedName>
        <fullName evidence="2">TraX protein</fullName>
    </submittedName>
</protein>
<evidence type="ECO:0000256" key="1">
    <source>
        <dbReference type="SAM" id="Phobius"/>
    </source>
</evidence>
<evidence type="ECO:0000313" key="2">
    <source>
        <dbReference type="EMBL" id="SOY28099.1"/>
    </source>
</evidence>
<feature type="transmembrane region" description="Helical" evidence="1">
    <location>
        <begin position="166"/>
        <end position="185"/>
    </location>
</feature>
<keyword evidence="1" id="KW-1133">Transmembrane helix</keyword>
<evidence type="ECO:0000313" key="3">
    <source>
        <dbReference type="Proteomes" id="UP000236311"/>
    </source>
</evidence>
<gene>
    <name evidence="2" type="ORF">AMURIS_00807</name>
</gene>
<keyword evidence="3" id="KW-1185">Reference proteome</keyword>
<dbReference type="Proteomes" id="UP000236311">
    <property type="component" value="Unassembled WGS sequence"/>
</dbReference>
<organism evidence="2 3">
    <name type="scientific">Acetatifactor muris</name>
    <dbReference type="NCBI Taxonomy" id="879566"/>
    <lineage>
        <taxon>Bacteria</taxon>
        <taxon>Bacillati</taxon>
        <taxon>Bacillota</taxon>
        <taxon>Clostridia</taxon>
        <taxon>Lachnospirales</taxon>
        <taxon>Lachnospiraceae</taxon>
        <taxon>Acetatifactor</taxon>
    </lineage>
</organism>
<dbReference type="InterPro" id="IPR008875">
    <property type="entry name" value="TraX"/>
</dbReference>
<feature type="transmembrane region" description="Helical" evidence="1">
    <location>
        <begin position="267"/>
        <end position="296"/>
    </location>
</feature>
<dbReference type="Pfam" id="PF05857">
    <property type="entry name" value="TraX"/>
    <property type="match status" value="2"/>
</dbReference>
<keyword evidence="1" id="KW-0812">Transmembrane</keyword>
<dbReference type="EMBL" id="OFSM01000003">
    <property type="protein sequence ID" value="SOY28099.1"/>
    <property type="molecule type" value="Genomic_DNA"/>
</dbReference>
<feature type="transmembrane region" description="Helical" evidence="1">
    <location>
        <begin position="81"/>
        <end position="98"/>
    </location>
</feature>